<evidence type="ECO:0000313" key="2">
    <source>
        <dbReference type="EMBL" id="MET4575068.1"/>
    </source>
</evidence>
<accession>A0ABV2Q3A7</accession>
<keyword evidence="1" id="KW-0472">Membrane</keyword>
<evidence type="ECO:0000256" key="1">
    <source>
        <dbReference type="SAM" id="Phobius"/>
    </source>
</evidence>
<keyword evidence="1" id="KW-1133">Transmembrane helix</keyword>
<sequence length="122" mass="13196">MSPPGTQGQPVLDASAAALVMLVAALVNVLGMAWLALSLDFHWEQVQGQMQDPELVIRLRVCGVLSLACGLALCHWTDHPSMAVLVWVMTLTAAALLVALILTWRPRCLRVLAWLVRGRSGS</sequence>
<evidence type="ECO:0000313" key="3">
    <source>
        <dbReference type="Proteomes" id="UP001549320"/>
    </source>
</evidence>
<feature type="transmembrane region" description="Helical" evidence="1">
    <location>
        <begin position="16"/>
        <end position="37"/>
    </location>
</feature>
<feature type="transmembrane region" description="Helical" evidence="1">
    <location>
        <begin position="57"/>
        <end position="78"/>
    </location>
</feature>
<gene>
    <name evidence="2" type="ORF">ABIE13_000165</name>
</gene>
<keyword evidence="1" id="KW-0812">Transmembrane</keyword>
<dbReference type="InterPro" id="IPR021762">
    <property type="entry name" value="DUF3325"/>
</dbReference>
<feature type="transmembrane region" description="Helical" evidence="1">
    <location>
        <begin position="84"/>
        <end position="104"/>
    </location>
</feature>
<organism evidence="2 3">
    <name type="scientific">Ottowia thiooxydans</name>
    <dbReference type="NCBI Taxonomy" id="219182"/>
    <lineage>
        <taxon>Bacteria</taxon>
        <taxon>Pseudomonadati</taxon>
        <taxon>Pseudomonadota</taxon>
        <taxon>Betaproteobacteria</taxon>
        <taxon>Burkholderiales</taxon>
        <taxon>Comamonadaceae</taxon>
        <taxon>Ottowia</taxon>
    </lineage>
</organism>
<comment type="caution">
    <text evidence="2">The sequence shown here is derived from an EMBL/GenBank/DDBJ whole genome shotgun (WGS) entry which is preliminary data.</text>
</comment>
<dbReference type="Proteomes" id="UP001549320">
    <property type="component" value="Unassembled WGS sequence"/>
</dbReference>
<proteinExistence type="predicted"/>
<dbReference type="Pfam" id="PF11804">
    <property type="entry name" value="DUF3325"/>
    <property type="match status" value="1"/>
</dbReference>
<dbReference type="RefSeq" id="WP_354440309.1">
    <property type="nucleotide sequence ID" value="NZ_JBEPSH010000001.1"/>
</dbReference>
<protein>
    <recommendedName>
        <fullName evidence="4">DUF3325 domain-containing protein</fullName>
    </recommendedName>
</protein>
<dbReference type="EMBL" id="JBEPSH010000001">
    <property type="protein sequence ID" value="MET4575068.1"/>
    <property type="molecule type" value="Genomic_DNA"/>
</dbReference>
<name>A0ABV2Q3A7_9BURK</name>
<reference evidence="2 3" key="1">
    <citation type="submission" date="2024-06" db="EMBL/GenBank/DDBJ databases">
        <title>Sorghum-associated microbial communities from plants grown in Nebraska, USA.</title>
        <authorList>
            <person name="Schachtman D."/>
        </authorList>
    </citation>
    <scope>NUCLEOTIDE SEQUENCE [LARGE SCALE GENOMIC DNA]</scope>
    <source>
        <strain evidence="2 3">2709</strain>
    </source>
</reference>
<keyword evidence="3" id="KW-1185">Reference proteome</keyword>
<evidence type="ECO:0008006" key="4">
    <source>
        <dbReference type="Google" id="ProtNLM"/>
    </source>
</evidence>